<evidence type="ECO:0000256" key="7">
    <source>
        <dbReference type="ARBA" id="ARBA00023136"/>
    </source>
</evidence>
<sequence length="1576" mass="174987">MASKPESLLLRAVLSLTGTLFEEKRWKAVGLCVCLFCLLLGEAATARHYAKVHGNLMTALQKRKTTAFRFGLWKVGKVILTISPIVALREYVAGLLELAWRESLTRRLVSRYLSDGTASKRQSFYSLTLTGEIDNPDQRICQDVGSFVNTAVSLSQDVVRTVLSVLAFAPTLYAISPTACFGGMAYAILGTLLATRGFGAWLGLYQMRCVQQEAGLRYKLIRARENAESIAFFEGGEAELSKFNAAFTTLLDTAYQRVLVAAGYGMLNRNFQWATFVVTPVLVGPAYLKGKVEFGVIAQTSMAFNTILNAMTLVMHRLEALSDVSVRVQRLHRLDLALRDCQAERAACRRPGVRGQQCIHSDTTEDGPVRVRFQDVTLKTPLRADAVPRVLCSRLSFELLDGQSLLVTGESGIGKSSLLRAAAGLWTNGSGTIQLCNRSHVFFMPQKPYMFLGSLRSQLLYPRIDDGMLSDSELAEALKRVRLGDLLDRHNLNETKDWTSILSLGQQQRINFARLLLMPQSELALMDECTSACDVQSESLLYRHLQKQLRSYVSVGHRPALRKFHSHVLWLRHVEGDRQARAEGLFLPMSEFESRVALCVPAASQRLSRGNVFAASAPLQPFDVVITSSKAATLPQITTPAPKPRASTARRSPSFAYIQEEEWEKMTVFLYGFMPCFLTPVGVGKGRGNQVSPEVDAMQISGQGMSYTDNVEDRRFRESVHASLPQHALHHNRTKLVQSEWTCKVRAPEELSRQGGIALVPKSLVPQVLAAVGTTMQPVAMLTSQPAWELHLKGYSSSQVTCALQTVGEQGAVVYMESQRWLTQLGEGKPVTMEIDGLAVVDECITMAKMTFTFDTTIIVRENGCTATALVSKSHVDDVLRASGLHHVWCKLHADETERNFEVIYLPYGTTYKVAMDFVQSLKEKCFGAVKKTGGAEPRFGIRFLDEGAMQAFAQERGLEDQVKLGRYKLTEVSPHVGHNGLKQMMLSALKWQLYEVLYLAENYAVVSAAMNRRARDAFKAAKMEYRTADAEAEDQNTAMAIDSDNAAWHKKRGIHAVTETKADRMTQIRMDQELNALNEMNGPNKQVQVLWGEPVGETRSGGIALFLGPGAVGHAMRLTGGGPKAAAVDEWTQTLGDQMPTFIAGDFNAETSELPQCNRWEDLGSFFDAHRFANEHLGRPIGPTTQARRIDMIWMNEVALLSFADFATTWDFATHQSLHVQIGLQASQAELSFRADAWLQHKQSLQRPTDSFAFLALAKGVAGPCGWRHAELRKLPDSLLQQLIDIFMLMEQHGTTLSVNCQGDISLIPKKADCFDIDALRPITVLSYLHRMYAGARLRAGLLQWQEDVLGELPLRANRPGQRTHDLTLTAGVTLEHMRHQQQSISAVSYDLSKAFDSMPVHADNANGFGWMVLKRLGFDARVTAVMFDQYRRLQRRLRTLQHLGQPVTAAGQRGIVQGCAISMIFCNCITIVWAVLQRSGLRLPRALQLQVTSHSSWPCDQHFEHIAIELSQPDTTTLQGGYADDLHVISSSATLFKRAHVLTVLWAIVCDVQLNVRKTVVFGATVLYLGLVAI</sequence>
<keyword evidence="7 8" id="KW-0472">Membrane</keyword>
<evidence type="ECO:0000256" key="1">
    <source>
        <dbReference type="ARBA" id="ARBA00008575"/>
    </source>
</evidence>
<protein>
    <submittedName>
        <fullName evidence="11">Putative ABC transporter ATP-binding protein</fullName>
    </submittedName>
</protein>
<dbReference type="Gene3D" id="3.40.50.300">
    <property type="entry name" value="P-loop containing nucleotide triphosphate hydrolases"/>
    <property type="match status" value="1"/>
</dbReference>
<evidence type="ECO:0000256" key="6">
    <source>
        <dbReference type="ARBA" id="ARBA00022989"/>
    </source>
</evidence>
<comment type="similarity">
    <text evidence="1">Belongs to the ABC transporter superfamily. ABCD family. Peroxisomal fatty acyl CoA transporter (TC 3.A.1.203) subfamily.</text>
</comment>
<keyword evidence="12" id="KW-1185">Reference proteome</keyword>
<proteinExistence type="inferred from homology"/>
<comment type="caution">
    <text evidence="11">The sequence shown here is derived from an EMBL/GenBank/DDBJ whole genome shotgun (WGS) entry which is preliminary data.</text>
</comment>
<evidence type="ECO:0000256" key="8">
    <source>
        <dbReference type="SAM" id="Phobius"/>
    </source>
</evidence>
<dbReference type="GO" id="GO:0016020">
    <property type="term" value="C:membrane"/>
    <property type="evidence" value="ECO:0007669"/>
    <property type="project" value="InterPro"/>
</dbReference>
<dbReference type="PROSITE" id="PS50929">
    <property type="entry name" value="ABC_TM1F"/>
    <property type="match status" value="1"/>
</dbReference>
<evidence type="ECO:0000256" key="4">
    <source>
        <dbReference type="ARBA" id="ARBA00022741"/>
    </source>
</evidence>
<accession>A0A1Q9CPC7</accession>
<name>A0A1Q9CPC7_SYMMI</name>
<dbReference type="InterPro" id="IPR036691">
    <property type="entry name" value="Endo/exonu/phosph_ase_sf"/>
</dbReference>
<dbReference type="EMBL" id="LSRX01001018">
    <property type="protein sequence ID" value="OLP84789.1"/>
    <property type="molecule type" value="Genomic_DNA"/>
</dbReference>
<evidence type="ECO:0000256" key="5">
    <source>
        <dbReference type="ARBA" id="ARBA00022840"/>
    </source>
</evidence>
<gene>
    <name evidence="11" type="ORF">AK812_SmicGene34293</name>
</gene>
<reference evidence="11 12" key="1">
    <citation type="submission" date="2016-02" db="EMBL/GenBank/DDBJ databases">
        <title>Genome analysis of coral dinoflagellate symbionts highlights evolutionary adaptations to a symbiotic lifestyle.</title>
        <authorList>
            <person name="Aranda M."/>
            <person name="Li Y."/>
            <person name="Liew Y.J."/>
            <person name="Baumgarten S."/>
            <person name="Simakov O."/>
            <person name="Wilson M."/>
            <person name="Piel J."/>
            <person name="Ashoor H."/>
            <person name="Bougouffa S."/>
            <person name="Bajic V.B."/>
            <person name="Ryu T."/>
            <person name="Ravasi T."/>
            <person name="Bayer T."/>
            <person name="Micklem G."/>
            <person name="Kim H."/>
            <person name="Bhak J."/>
            <person name="Lajeunesse T.C."/>
            <person name="Voolstra C.R."/>
        </authorList>
    </citation>
    <scope>NUCLEOTIDE SEQUENCE [LARGE SCALE GENOMIC DNA]</scope>
    <source>
        <strain evidence="11 12">CCMP2467</strain>
    </source>
</reference>
<dbReference type="InterPro" id="IPR017871">
    <property type="entry name" value="ABC_transporter-like_CS"/>
</dbReference>
<dbReference type="Proteomes" id="UP000186817">
    <property type="component" value="Unassembled WGS sequence"/>
</dbReference>
<dbReference type="GO" id="GO:0140359">
    <property type="term" value="F:ABC-type transporter activity"/>
    <property type="evidence" value="ECO:0007669"/>
    <property type="project" value="InterPro"/>
</dbReference>
<dbReference type="InterPro" id="IPR003593">
    <property type="entry name" value="AAA+_ATPase"/>
</dbReference>
<evidence type="ECO:0000259" key="10">
    <source>
        <dbReference type="PROSITE" id="PS50929"/>
    </source>
</evidence>
<dbReference type="PROSITE" id="PS00211">
    <property type="entry name" value="ABC_TRANSPORTER_1"/>
    <property type="match status" value="1"/>
</dbReference>
<dbReference type="InterPro" id="IPR036640">
    <property type="entry name" value="ABC1_TM_sf"/>
</dbReference>
<dbReference type="SMART" id="SM00382">
    <property type="entry name" value="AAA"/>
    <property type="match status" value="1"/>
</dbReference>
<dbReference type="CDD" id="cd03223">
    <property type="entry name" value="ABCD_peroxisomal_ALDP"/>
    <property type="match status" value="1"/>
</dbReference>
<dbReference type="Gene3D" id="1.20.1560.10">
    <property type="entry name" value="ABC transporter type 1, transmembrane domain"/>
    <property type="match status" value="1"/>
</dbReference>
<dbReference type="SUPFAM" id="SSF90123">
    <property type="entry name" value="ABC transporter transmembrane region"/>
    <property type="match status" value="1"/>
</dbReference>
<dbReference type="Pfam" id="PF00005">
    <property type="entry name" value="ABC_tran"/>
    <property type="match status" value="1"/>
</dbReference>
<keyword evidence="6 8" id="KW-1133">Transmembrane helix</keyword>
<evidence type="ECO:0000313" key="12">
    <source>
        <dbReference type="Proteomes" id="UP000186817"/>
    </source>
</evidence>
<dbReference type="GO" id="GO:0016887">
    <property type="term" value="F:ATP hydrolysis activity"/>
    <property type="evidence" value="ECO:0007669"/>
    <property type="project" value="InterPro"/>
</dbReference>
<dbReference type="InterPro" id="IPR050835">
    <property type="entry name" value="ABC_transporter_sub-D"/>
</dbReference>
<dbReference type="GO" id="GO:0005524">
    <property type="term" value="F:ATP binding"/>
    <property type="evidence" value="ECO:0007669"/>
    <property type="project" value="UniProtKB-KW"/>
</dbReference>
<dbReference type="SUPFAM" id="SSF52540">
    <property type="entry name" value="P-loop containing nucleoside triphosphate hydrolases"/>
    <property type="match status" value="1"/>
</dbReference>
<feature type="domain" description="ABC transmembrane type-1" evidence="10">
    <location>
        <begin position="87"/>
        <end position="323"/>
    </location>
</feature>
<keyword evidence="3 8" id="KW-0812">Transmembrane</keyword>
<keyword evidence="2" id="KW-0813">Transport</keyword>
<feature type="transmembrane region" description="Helical" evidence="8">
    <location>
        <begin position="1457"/>
        <end position="1478"/>
    </location>
</feature>
<dbReference type="PROSITE" id="PS50893">
    <property type="entry name" value="ABC_TRANSPORTER_2"/>
    <property type="match status" value="1"/>
</dbReference>
<dbReference type="InterPro" id="IPR003439">
    <property type="entry name" value="ABC_transporter-like_ATP-bd"/>
</dbReference>
<dbReference type="Pfam" id="PF06472">
    <property type="entry name" value="ABC_membrane_2"/>
    <property type="match status" value="1"/>
</dbReference>
<evidence type="ECO:0000313" key="11">
    <source>
        <dbReference type="EMBL" id="OLP84789.1"/>
    </source>
</evidence>
<evidence type="ECO:0000256" key="3">
    <source>
        <dbReference type="ARBA" id="ARBA00022692"/>
    </source>
</evidence>
<keyword evidence="5 11" id="KW-0067">ATP-binding</keyword>
<organism evidence="11 12">
    <name type="scientific">Symbiodinium microadriaticum</name>
    <name type="common">Dinoflagellate</name>
    <name type="synonym">Zooxanthella microadriatica</name>
    <dbReference type="NCBI Taxonomy" id="2951"/>
    <lineage>
        <taxon>Eukaryota</taxon>
        <taxon>Sar</taxon>
        <taxon>Alveolata</taxon>
        <taxon>Dinophyceae</taxon>
        <taxon>Suessiales</taxon>
        <taxon>Symbiodiniaceae</taxon>
        <taxon>Symbiodinium</taxon>
    </lineage>
</organism>
<dbReference type="OrthoDB" id="409002at2759"/>
<evidence type="ECO:0000259" key="9">
    <source>
        <dbReference type="PROSITE" id="PS50893"/>
    </source>
</evidence>
<dbReference type="InterPro" id="IPR011527">
    <property type="entry name" value="ABC1_TM_dom"/>
</dbReference>
<feature type="domain" description="ABC transporter" evidence="9">
    <location>
        <begin position="371"/>
        <end position="598"/>
    </location>
</feature>
<dbReference type="PANTHER" id="PTHR11384:SF55">
    <property type="entry name" value="ATP-BINDING CASSETTE TRANSPORTER"/>
    <property type="match status" value="1"/>
</dbReference>
<evidence type="ECO:0000256" key="2">
    <source>
        <dbReference type="ARBA" id="ARBA00022448"/>
    </source>
</evidence>
<dbReference type="SUPFAM" id="SSF56219">
    <property type="entry name" value="DNase I-like"/>
    <property type="match status" value="1"/>
</dbReference>
<keyword evidence="4" id="KW-0547">Nucleotide-binding</keyword>
<dbReference type="InterPro" id="IPR027417">
    <property type="entry name" value="P-loop_NTPase"/>
</dbReference>
<dbReference type="PANTHER" id="PTHR11384">
    <property type="entry name" value="ATP-BINDING CASSETTE, SUB-FAMILY D MEMBER"/>
    <property type="match status" value="1"/>
</dbReference>